<evidence type="ECO:0000259" key="2">
    <source>
        <dbReference type="Pfam" id="PF13472"/>
    </source>
</evidence>
<dbReference type="Pfam" id="PF13472">
    <property type="entry name" value="Lipase_GDSL_2"/>
    <property type="match status" value="1"/>
</dbReference>
<reference evidence="3 4" key="1">
    <citation type="submission" date="2009-06" db="EMBL/GenBank/DDBJ databases">
        <authorList>
            <person name="Dodson R."/>
            <person name="Sebastian Y."/>
            <person name="Madupu R."/>
            <person name="Durkin A.S."/>
            <person name="Torralba M."/>
            <person name="Methe B."/>
            <person name="Sutton G.G."/>
            <person name="Strausberg R.L."/>
            <person name="Nelson K.E."/>
        </authorList>
    </citation>
    <scope>NUCLEOTIDE SEQUENCE [LARGE SCALE GENOMIC DNA]</scope>
    <source>
        <strain evidence="3 4">SK141</strain>
    </source>
</reference>
<dbReference type="InterPro" id="IPR013830">
    <property type="entry name" value="SGNH_hydro"/>
</dbReference>
<name>C6R7P7_9CORY</name>
<dbReference type="EMBL" id="ACVP01000007">
    <property type="protein sequence ID" value="EET78017.1"/>
    <property type="molecule type" value="Genomic_DNA"/>
</dbReference>
<dbReference type="Gene3D" id="3.40.50.1110">
    <property type="entry name" value="SGNH hydrolase"/>
    <property type="match status" value="2"/>
</dbReference>
<dbReference type="AlphaFoldDB" id="C6R7P7"/>
<feature type="signal peptide" evidence="1">
    <location>
        <begin position="1"/>
        <end position="36"/>
    </location>
</feature>
<comment type="caution">
    <text evidence="3">The sequence shown here is derived from an EMBL/GenBank/DDBJ whole genome shotgun (WGS) entry which is preliminary data.</text>
</comment>
<dbReference type="SUPFAM" id="SSF52266">
    <property type="entry name" value="SGNH hydrolase"/>
    <property type="match status" value="1"/>
</dbReference>
<gene>
    <name evidence="3" type="ORF">CORTU0001_0941</name>
</gene>
<feature type="domain" description="SGNH hydrolase-type esterase" evidence="2">
    <location>
        <begin position="43"/>
        <end position="269"/>
    </location>
</feature>
<evidence type="ECO:0000313" key="3">
    <source>
        <dbReference type="EMBL" id="EET78017.1"/>
    </source>
</evidence>
<evidence type="ECO:0000313" key="4">
    <source>
        <dbReference type="Proteomes" id="UP000004384"/>
    </source>
</evidence>
<evidence type="ECO:0000256" key="1">
    <source>
        <dbReference type="SAM" id="SignalP"/>
    </source>
</evidence>
<protein>
    <recommendedName>
        <fullName evidence="2">SGNH hydrolase-type esterase domain-containing protein</fullName>
    </recommendedName>
</protein>
<accession>C6R7P7</accession>
<keyword evidence="1" id="KW-0732">Signal</keyword>
<sequence length="278" mass="30138">MFLEKDLMKSLQLKVLSVVASALAVVGVAVAPQATAAERNLVAFGDSVLADPDAGSYFAHRFDPSKGVGMDCPTSNNYAKRAGAKLRLPVRDFSCSGAVSMSRGPQVSQQVDAAIRSGALTPATNRVVITTGFNDTYNHRDMNLPQIRKQFADRTAPQIERIKRAAPNARVQIVGYPTIGTGPYYCLFHFGPRPADSTFLPGIQDFENKAQWMQVDLAARTGVQFLDMKPSTRNNGMCADANQRMWAGLVDFTGGDGNLPIHMNQRGHEHAANVIARS</sequence>
<feature type="chain" id="PRO_5002969542" description="SGNH hydrolase-type esterase domain-containing protein" evidence="1">
    <location>
        <begin position="37"/>
        <end position="278"/>
    </location>
</feature>
<organism evidence="3 4">
    <name type="scientific">Corynebacterium tuberculostearicum SK141</name>
    <dbReference type="NCBI Taxonomy" id="553206"/>
    <lineage>
        <taxon>Bacteria</taxon>
        <taxon>Bacillati</taxon>
        <taxon>Actinomycetota</taxon>
        <taxon>Actinomycetes</taxon>
        <taxon>Mycobacteriales</taxon>
        <taxon>Corynebacteriaceae</taxon>
        <taxon>Corynebacterium</taxon>
    </lineage>
</organism>
<dbReference type="Proteomes" id="UP000004384">
    <property type="component" value="Unassembled WGS sequence"/>
</dbReference>
<dbReference type="InterPro" id="IPR036514">
    <property type="entry name" value="SGNH_hydro_sf"/>
</dbReference>
<proteinExistence type="predicted"/>